<comment type="subcellular location">
    <subcellularLocation>
        <location evidence="1">Nucleus</location>
    </subcellularLocation>
</comment>
<keyword evidence="6" id="KW-0539">Nucleus</keyword>
<keyword evidence="10" id="KW-1185">Reference proteome</keyword>
<dbReference type="FunFam" id="1.10.10.10:FF:000349">
    <property type="entry name" value="Heat shock transcription factor, Y-linked"/>
    <property type="match status" value="1"/>
</dbReference>
<dbReference type="Proteomes" id="UP000233040">
    <property type="component" value="Unassembled WGS sequence"/>
</dbReference>
<reference evidence="9" key="1">
    <citation type="submission" date="2025-08" db="UniProtKB">
        <authorList>
            <consortium name="Ensembl"/>
        </authorList>
    </citation>
    <scope>IDENTIFICATION</scope>
</reference>
<dbReference type="InterPro" id="IPR036390">
    <property type="entry name" value="WH_DNA-bd_sf"/>
</dbReference>
<dbReference type="PANTHER" id="PTHR10015:SF336">
    <property type="entry name" value="HEAT SHOCK TRANSCRIPTION FACTOR, Y-LINKED"/>
    <property type="match status" value="1"/>
</dbReference>
<evidence type="ECO:0000256" key="1">
    <source>
        <dbReference type="ARBA" id="ARBA00004123"/>
    </source>
</evidence>
<dbReference type="Ensembl" id="ENSCCAT00000021597.1">
    <property type="protein sequence ID" value="ENSCCAP00000004434.1"/>
    <property type="gene ID" value="ENSCCAG00000019716.1"/>
</dbReference>
<organism evidence="9 10">
    <name type="scientific">Cebus imitator</name>
    <name type="common">Panamanian white-faced capuchin</name>
    <name type="synonym">Cebus capucinus imitator</name>
    <dbReference type="NCBI Taxonomy" id="2715852"/>
    <lineage>
        <taxon>Eukaryota</taxon>
        <taxon>Metazoa</taxon>
        <taxon>Chordata</taxon>
        <taxon>Craniata</taxon>
        <taxon>Vertebrata</taxon>
        <taxon>Euteleostomi</taxon>
        <taxon>Mammalia</taxon>
        <taxon>Eutheria</taxon>
        <taxon>Euarchontoglires</taxon>
        <taxon>Primates</taxon>
        <taxon>Haplorrhini</taxon>
        <taxon>Platyrrhini</taxon>
        <taxon>Cebidae</taxon>
        <taxon>Cebinae</taxon>
        <taxon>Cebus</taxon>
    </lineage>
</organism>
<evidence type="ECO:0000313" key="10">
    <source>
        <dbReference type="Proteomes" id="UP000233040"/>
    </source>
</evidence>
<evidence type="ECO:0000256" key="7">
    <source>
        <dbReference type="RuleBase" id="RU004020"/>
    </source>
</evidence>
<feature type="domain" description="HSF-type DNA-binding" evidence="8">
    <location>
        <begin position="76"/>
        <end position="167"/>
    </location>
</feature>
<dbReference type="GO" id="GO:0043565">
    <property type="term" value="F:sequence-specific DNA binding"/>
    <property type="evidence" value="ECO:0007669"/>
    <property type="project" value="InterPro"/>
</dbReference>
<protein>
    <recommendedName>
        <fullName evidence="8">HSF-type DNA-binding domain-containing protein</fullName>
    </recommendedName>
</protein>
<dbReference type="GeneTree" id="ENSGT00940000157452"/>
<sequence length="207" mass="23927">MADVSSETQDISPKVKSTGSEASTRFLLGEHIFSEDSDLRSIIEENAFQVLSQGSLIKSPGYTICVPELDKDSDFISLTFPRKLWKIVENDQFKSISWGEDGTCIVIHEELFKKEILERKDPYRIFKAESIKSLVRQLNLYRFSKIRQNFQRSAFLAEFLLHVFLFQHGPFGATFRQLYFHCAGNSRCFSTWETSSVLPVKTYLEMQ</sequence>
<dbReference type="InterPro" id="IPR036388">
    <property type="entry name" value="WH-like_DNA-bd_sf"/>
</dbReference>
<accession>A0A2K5PLA4</accession>
<evidence type="ECO:0000256" key="2">
    <source>
        <dbReference type="ARBA" id="ARBA00006403"/>
    </source>
</evidence>
<evidence type="ECO:0000256" key="6">
    <source>
        <dbReference type="ARBA" id="ARBA00023242"/>
    </source>
</evidence>
<dbReference type="GO" id="GO:0003700">
    <property type="term" value="F:DNA-binding transcription factor activity"/>
    <property type="evidence" value="ECO:0007669"/>
    <property type="project" value="InterPro"/>
</dbReference>
<dbReference type="InterPro" id="IPR000232">
    <property type="entry name" value="HSF_DNA-bd"/>
</dbReference>
<name>A0A2K5PLA4_CEBIM</name>
<comment type="similarity">
    <text evidence="2 7">Belongs to the HSF family.</text>
</comment>
<dbReference type="SMART" id="SM00415">
    <property type="entry name" value="HSF"/>
    <property type="match status" value="1"/>
</dbReference>
<evidence type="ECO:0000256" key="5">
    <source>
        <dbReference type="ARBA" id="ARBA00023163"/>
    </source>
</evidence>
<dbReference type="PANTHER" id="PTHR10015">
    <property type="entry name" value="HEAT SHOCK TRANSCRIPTION FACTOR"/>
    <property type="match status" value="1"/>
</dbReference>
<dbReference type="Gene3D" id="1.10.10.10">
    <property type="entry name" value="Winged helix-like DNA-binding domain superfamily/Winged helix DNA-binding domain"/>
    <property type="match status" value="1"/>
</dbReference>
<evidence type="ECO:0000256" key="3">
    <source>
        <dbReference type="ARBA" id="ARBA00023015"/>
    </source>
</evidence>
<keyword evidence="3" id="KW-0805">Transcription regulation</keyword>
<evidence type="ECO:0000259" key="8">
    <source>
        <dbReference type="SMART" id="SM00415"/>
    </source>
</evidence>
<keyword evidence="4" id="KW-0238">DNA-binding</keyword>
<dbReference type="SUPFAM" id="SSF46785">
    <property type="entry name" value="Winged helix' DNA-binding domain"/>
    <property type="match status" value="1"/>
</dbReference>
<reference evidence="9" key="2">
    <citation type="submission" date="2025-09" db="UniProtKB">
        <authorList>
            <consortium name="Ensembl"/>
        </authorList>
    </citation>
    <scope>IDENTIFICATION</scope>
</reference>
<dbReference type="Pfam" id="PF00447">
    <property type="entry name" value="HSF_DNA-bind"/>
    <property type="match status" value="1"/>
</dbReference>
<keyword evidence="5" id="KW-0804">Transcription</keyword>
<evidence type="ECO:0000313" key="9">
    <source>
        <dbReference type="Ensembl" id="ENSCCAP00000004434.1"/>
    </source>
</evidence>
<dbReference type="AlphaFoldDB" id="A0A2K5PLA4"/>
<evidence type="ECO:0000256" key="4">
    <source>
        <dbReference type="ARBA" id="ARBA00023125"/>
    </source>
</evidence>
<proteinExistence type="inferred from homology"/>
<dbReference type="GO" id="GO:0005634">
    <property type="term" value="C:nucleus"/>
    <property type="evidence" value="ECO:0007669"/>
    <property type="project" value="UniProtKB-SubCell"/>
</dbReference>